<keyword evidence="1" id="KW-1133">Transmembrane helix</keyword>
<dbReference type="Proteomes" id="UP000001075">
    <property type="component" value="Unassembled WGS sequence"/>
</dbReference>
<evidence type="ECO:0000313" key="3">
    <source>
        <dbReference type="Proteomes" id="UP000001075"/>
    </source>
</evidence>
<dbReference type="AlphaFoldDB" id="G3IKA8"/>
<dbReference type="InParanoid" id="G3IKA8"/>
<reference evidence="2" key="1">
    <citation type="submission" date="2011-08" db="EMBL/GenBank/DDBJ databases">
        <title>The genomic sequence of the Chinese hamster ovary CHO-K1 cell line.</title>
        <authorList>
            <person name="Xu X."/>
            <person name="Nagarajan H."/>
            <person name="Lewis N.E."/>
            <person name="Pan S."/>
            <person name="Cai Z."/>
            <person name="Liu X."/>
            <person name="Chen W."/>
            <person name="Xie M."/>
            <person name="Wang W."/>
            <person name="Hammond S."/>
            <person name="Andersen M.R."/>
            <person name="Neff N."/>
            <person name="Passarelli B."/>
            <person name="Koh W."/>
            <person name="Fan C.H."/>
            <person name="Wang J."/>
            <person name="Gui Y."/>
            <person name="Lee K.H."/>
            <person name="Betenbaugh M.J."/>
            <person name="Quake S.R."/>
            <person name="Famili I."/>
            <person name="Palsson B.O."/>
            <person name="Wang J."/>
        </authorList>
    </citation>
    <scope>NUCLEOTIDE SEQUENCE</scope>
</reference>
<sequence length="108" mass="12284">MPESWGTCPGKLLTGVEPVQERSVLQSMKLKGVGDLKSILTTDTEMQSLEFTQLIFGLSLIPYFLIMFPFGMVMYILCHCILEVCDLLFHFDLTGVTVKRLHESQKRL</sequence>
<dbReference type="EMBL" id="JH003546">
    <property type="protein sequence ID" value="EGW10137.1"/>
    <property type="molecule type" value="Genomic_DNA"/>
</dbReference>
<proteinExistence type="predicted"/>
<name>G3IKA8_CRIGR</name>
<keyword evidence="1" id="KW-0812">Transmembrane</keyword>
<gene>
    <name evidence="2" type="ORF">I79_024307</name>
</gene>
<protein>
    <submittedName>
        <fullName evidence="2">Uncharacterized protein</fullName>
    </submittedName>
</protein>
<feature type="transmembrane region" description="Helical" evidence="1">
    <location>
        <begin position="54"/>
        <end position="77"/>
    </location>
</feature>
<organism evidence="2 3">
    <name type="scientific">Cricetulus griseus</name>
    <name type="common">Chinese hamster</name>
    <name type="synonym">Cricetulus barabensis griseus</name>
    <dbReference type="NCBI Taxonomy" id="10029"/>
    <lineage>
        <taxon>Eukaryota</taxon>
        <taxon>Metazoa</taxon>
        <taxon>Chordata</taxon>
        <taxon>Craniata</taxon>
        <taxon>Vertebrata</taxon>
        <taxon>Euteleostomi</taxon>
        <taxon>Mammalia</taxon>
        <taxon>Eutheria</taxon>
        <taxon>Euarchontoglires</taxon>
        <taxon>Glires</taxon>
        <taxon>Rodentia</taxon>
        <taxon>Myomorpha</taxon>
        <taxon>Muroidea</taxon>
        <taxon>Cricetidae</taxon>
        <taxon>Cricetinae</taxon>
        <taxon>Cricetulus</taxon>
    </lineage>
</organism>
<evidence type="ECO:0000256" key="1">
    <source>
        <dbReference type="SAM" id="Phobius"/>
    </source>
</evidence>
<keyword evidence="1" id="KW-0472">Membrane</keyword>
<accession>G3IKA8</accession>
<evidence type="ECO:0000313" key="2">
    <source>
        <dbReference type="EMBL" id="EGW10137.1"/>
    </source>
</evidence>